<dbReference type="RefSeq" id="WP_152211674.1">
    <property type="nucleotide sequence ID" value="NZ_WFLN01000004.1"/>
</dbReference>
<organism evidence="1 2">
    <name type="scientific">Fluviispira multicolorata</name>
    <dbReference type="NCBI Taxonomy" id="2654512"/>
    <lineage>
        <taxon>Bacteria</taxon>
        <taxon>Pseudomonadati</taxon>
        <taxon>Bdellovibrionota</taxon>
        <taxon>Oligoflexia</taxon>
        <taxon>Silvanigrellales</taxon>
        <taxon>Silvanigrellaceae</taxon>
        <taxon>Fluviispira</taxon>
    </lineage>
</organism>
<dbReference type="EMBL" id="WFLN01000004">
    <property type="protein sequence ID" value="KAB8033588.1"/>
    <property type="molecule type" value="Genomic_DNA"/>
</dbReference>
<reference evidence="1 2" key="1">
    <citation type="submission" date="2019-10" db="EMBL/GenBank/DDBJ databases">
        <title>New genus of Silvanigrellaceae.</title>
        <authorList>
            <person name="Pitt A."/>
            <person name="Hahn M.W."/>
        </authorList>
    </citation>
    <scope>NUCLEOTIDE SEQUENCE [LARGE SCALE GENOMIC DNA]</scope>
    <source>
        <strain evidence="1 2">33A1-SZDP</strain>
    </source>
</reference>
<comment type="caution">
    <text evidence="1">The sequence shown here is derived from an EMBL/GenBank/DDBJ whole genome shotgun (WGS) entry which is preliminary data.</text>
</comment>
<gene>
    <name evidence="1" type="ORF">GCL57_02450</name>
</gene>
<dbReference type="Proteomes" id="UP000442694">
    <property type="component" value="Unassembled WGS sequence"/>
</dbReference>
<proteinExistence type="predicted"/>
<name>A0A833JFT8_9BACT</name>
<dbReference type="AlphaFoldDB" id="A0A833JFT8"/>
<accession>A0A833JFT8</accession>
<keyword evidence="2" id="KW-1185">Reference proteome</keyword>
<evidence type="ECO:0000313" key="1">
    <source>
        <dbReference type="EMBL" id="KAB8033588.1"/>
    </source>
</evidence>
<sequence length="244" mass="29197">MNNTSLLSLLKSLSYRFEEHKWTNTRGEIFQAALLFKPEQKEEVFSIIKNEFNDGYDKNENFTFFYLEKNQNKKQKFFYNGKDIYDRISLSKKKTYKSYIADLDAPVRERINYLRAELKKARDGKIIGRPPLLIEELLKQAEKRTLRQHIEENLDKLPIKEYKEFRIKIKNSNKCLVTDYLDAPEYIWANMKKNNNLIEYNRLQIGVNLFFSLDKNDRNNSKVSNLIKQAIKDNSIFKDYILYS</sequence>
<evidence type="ECO:0000313" key="2">
    <source>
        <dbReference type="Proteomes" id="UP000442694"/>
    </source>
</evidence>
<protein>
    <submittedName>
        <fullName evidence="1">Uncharacterized protein</fullName>
    </submittedName>
</protein>